<comment type="caution">
    <text evidence="2">The sequence shown here is derived from an EMBL/GenBank/DDBJ whole genome shotgun (WGS) entry which is preliminary data.</text>
</comment>
<dbReference type="CDD" id="cd16018">
    <property type="entry name" value="Enpp"/>
    <property type="match status" value="1"/>
</dbReference>
<sequence>MKKQIILCILWCICLFAQAEKHYTVIVSLDGFRWDYPQMYETPFFDQMAREGVKATMIPSFPSKTFPNHYTMATGLVPDHHGIVANSFWDPERKEVYKMNKPATRNDASYYGGEPIWVTAQKQGIKTGNVYWVGSDIAVKGEHPTYYQVYDKKPRLSQTERVAEVLRMLRLPEADRPQLVMLYFEDSDTYGHTYSPFSQETRKCIARLDALMRFLWEGLQSLPFAKDVNLIVASDHGMATVSADRFVPIKHLLKEEWYTLIDGNLPAQIYTQPQFRDSVYHALKDLNHVRVWKKEDIPAYLNYGSNPRVGDIIVLPDLGWLVEEGNKTLPGAHGFDPTYDDMQVMFRACGPDFKKGYDAPKFRNVSIYSLLARLLHITPEKTDGCLEEVENMLIQ</sequence>
<name>A0A3E4ZEP0_9BACT</name>
<dbReference type="EMBL" id="QSTW01000001">
    <property type="protein sequence ID" value="RGM93546.1"/>
    <property type="molecule type" value="Genomic_DNA"/>
</dbReference>
<feature type="chain" id="PRO_5017744325" evidence="1">
    <location>
        <begin position="20"/>
        <end position="395"/>
    </location>
</feature>
<gene>
    <name evidence="2" type="ORF">DXB87_00665</name>
</gene>
<dbReference type="PANTHER" id="PTHR10151:SF120">
    <property type="entry name" value="BIS(5'-ADENOSYL)-TRIPHOSPHATASE"/>
    <property type="match status" value="1"/>
</dbReference>
<dbReference type="Gene3D" id="3.30.1360.180">
    <property type="match status" value="1"/>
</dbReference>
<dbReference type="InterPro" id="IPR002591">
    <property type="entry name" value="Phosphodiest/P_Trfase"/>
</dbReference>
<feature type="signal peptide" evidence="1">
    <location>
        <begin position="1"/>
        <end position="19"/>
    </location>
</feature>
<dbReference type="SUPFAM" id="SSF53649">
    <property type="entry name" value="Alkaline phosphatase-like"/>
    <property type="match status" value="1"/>
</dbReference>
<dbReference type="Pfam" id="PF01663">
    <property type="entry name" value="Phosphodiest"/>
    <property type="match status" value="1"/>
</dbReference>
<accession>A0A3E4ZEP0</accession>
<keyword evidence="1" id="KW-0732">Signal</keyword>
<dbReference type="GO" id="GO:0016787">
    <property type="term" value="F:hydrolase activity"/>
    <property type="evidence" value="ECO:0007669"/>
    <property type="project" value="UniProtKB-ARBA"/>
</dbReference>
<dbReference type="PANTHER" id="PTHR10151">
    <property type="entry name" value="ECTONUCLEOTIDE PYROPHOSPHATASE/PHOSPHODIESTERASE"/>
    <property type="match status" value="1"/>
</dbReference>
<dbReference type="AlphaFoldDB" id="A0A3E4ZEP0"/>
<dbReference type="Gene3D" id="3.40.720.10">
    <property type="entry name" value="Alkaline Phosphatase, subunit A"/>
    <property type="match status" value="1"/>
</dbReference>
<reference evidence="2 3" key="1">
    <citation type="submission" date="2018-08" db="EMBL/GenBank/DDBJ databases">
        <title>A genome reference for cultivated species of the human gut microbiota.</title>
        <authorList>
            <person name="Zou Y."/>
            <person name="Xue W."/>
            <person name="Luo G."/>
        </authorList>
    </citation>
    <scope>NUCLEOTIDE SEQUENCE [LARGE SCALE GENOMIC DNA]</scope>
    <source>
        <strain evidence="2 3">OM06-2</strain>
    </source>
</reference>
<proteinExistence type="predicted"/>
<evidence type="ECO:0000256" key="1">
    <source>
        <dbReference type="SAM" id="SignalP"/>
    </source>
</evidence>
<organism evidence="2 3">
    <name type="scientific">Phocaeicola plebeius</name>
    <dbReference type="NCBI Taxonomy" id="310297"/>
    <lineage>
        <taxon>Bacteria</taxon>
        <taxon>Pseudomonadati</taxon>
        <taxon>Bacteroidota</taxon>
        <taxon>Bacteroidia</taxon>
        <taxon>Bacteroidales</taxon>
        <taxon>Bacteroidaceae</taxon>
        <taxon>Phocaeicola</taxon>
    </lineage>
</organism>
<evidence type="ECO:0000313" key="2">
    <source>
        <dbReference type="EMBL" id="RGM93546.1"/>
    </source>
</evidence>
<evidence type="ECO:0000313" key="3">
    <source>
        <dbReference type="Proteomes" id="UP000260814"/>
    </source>
</evidence>
<dbReference type="RefSeq" id="WP_117700553.1">
    <property type="nucleotide sequence ID" value="NZ_QSTW01000001.1"/>
</dbReference>
<protein>
    <submittedName>
        <fullName evidence="2">Alkaline phosphatase family protein</fullName>
    </submittedName>
</protein>
<dbReference type="Proteomes" id="UP000260814">
    <property type="component" value="Unassembled WGS sequence"/>
</dbReference>
<dbReference type="InterPro" id="IPR017850">
    <property type="entry name" value="Alkaline_phosphatase_core_sf"/>
</dbReference>